<evidence type="ECO:0000256" key="1">
    <source>
        <dbReference type="ARBA" id="ARBA00009792"/>
    </source>
</evidence>
<dbReference type="RefSeq" id="WP_275474088.1">
    <property type="nucleotide sequence ID" value="NZ_CP162940.1"/>
</dbReference>
<dbReference type="SUPFAM" id="SSF88713">
    <property type="entry name" value="Glycoside hydrolase/deacetylase"/>
    <property type="match status" value="1"/>
</dbReference>
<dbReference type="InterPro" id="IPR011330">
    <property type="entry name" value="Glyco_hydro/deAcase_b/a-brl"/>
</dbReference>
<evidence type="ECO:0000256" key="2">
    <source>
        <dbReference type="ARBA" id="ARBA00022723"/>
    </source>
</evidence>
<evidence type="ECO:0000313" key="7">
    <source>
        <dbReference type="Proteomes" id="UP001579974"/>
    </source>
</evidence>
<dbReference type="InterPro" id="IPR015341">
    <property type="entry name" value="Glyco_hydro_38_cen"/>
</dbReference>
<dbReference type="InterPro" id="IPR000602">
    <property type="entry name" value="Glyco_hydro_38_N"/>
</dbReference>
<keyword evidence="2" id="KW-0479">Metal-binding</keyword>
<protein>
    <submittedName>
        <fullName evidence="6">Glycoside hydrolase family 38 C-terminal domain-containing protein</fullName>
    </submittedName>
</protein>
<dbReference type="Pfam" id="PF07748">
    <property type="entry name" value="Glyco_hydro_38C"/>
    <property type="match status" value="1"/>
</dbReference>
<dbReference type="InterPro" id="IPR027291">
    <property type="entry name" value="Glyco_hydro_38_N_sf"/>
</dbReference>
<dbReference type="Gene3D" id="3.20.110.10">
    <property type="entry name" value="Glycoside hydrolase 38, N terminal domain"/>
    <property type="match status" value="1"/>
</dbReference>
<dbReference type="Gene3D" id="2.70.98.30">
    <property type="entry name" value="Golgi alpha-mannosidase II, domain 4"/>
    <property type="match status" value="1"/>
</dbReference>
<keyword evidence="4" id="KW-0326">Glycosidase</keyword>
<keyword evidence="7" id="KW-1185">Reference proteome</keyword>
<gene>
    <name evidence="6" type="ORF">KKP3000_001521</name>
</gene>
<dbReference type="Gene3D" id="1.20.1270.50">
    <property type="entry name" value="Glycoside hydrolase family 38, central domain"/>
    <property type="match status" value="1"/>
</dbReference>
<dbReference type="SUPFAM" id="SSF74650">
    <property type="entry name" value="Galactose mutarotase-like"/>
    <property type="match status" value="1"/>
</dbReference>
<evidence type="ECO:0000259" key="5">
    <source>
        <dbReference type="SMART" id="SM00872"/>
    </source>
</evidence>
<dbReference type="EMBL" id="JBDXSU010000020">
    <property type="protein sequence ID" value="MFB5192326.1"/>
    <property type="molecule type" value="Genomic_DNA"/>
</dbReference>
<feature type="domain" description="Glycoside hydrolase family 38 central" evidence="5">
    <location>
        <begin position="291"/>
        <end position="361"/>
    </location>
</feature>
<organism evidence="6 7">
    <name type="scientific">Alicyclobacillus fastidiosus</name>
    <dbReference type="NCBI Taxonomy" id="392011"/>
    <lineage>
        <taxon>Bacteria</taxon>
        <taxon>Bacillati</taxon>
        <taxon>Bacillota</taxon>
        <taxon>Bacilli</taxon>
        <taxon>Bacillales</taxon>
        <taxon>Alicyclobacillaceae</taxon>
        <taxon>Alicyclobacillus</taxon>
    </lineage>
</organism>
<dbReference type="Proteomes" id="UP001579974">
    <property type="component" value="Unassembled WGS sequence"/>
</dbReference>
<dbReference type="Pfam" id="PF09261">
    <property type="entry name" value="Alpha-mann_mid"/>
    <property type="match status" value="1"/>
</dbReference>
<dbReference type="PANTHER" id="PTHR46017:SF2">
    <property type="entry name" value="MANNOSYLGLYCERATE HYDROLASE"/>
    <property type="match status" value="1"/>
</dbReference>
<dbReference type="InterPro" id="IPR011013">
    <property type="entry name" value="Gal_mutarotase_sf_dom"/>
</dbReference>
<dbReference type="SMART" id="SM00872">
    <property type="entry name" value="Alpha-mann_mid"/>
    <property type="match status" value="1"/>
</dbReference>
<evidence type="ECO:0000256" key="3">
    <source>
        <dbReference type="ARBA" id="ARBA00022801"/>
    </source>
</evidence>
<accession>A0ABV5AJ81</accession>
<evidence type="ECO:0000313" key="6">
    <source>
        <dbReference type="EMBL" id="MFB5192326.1"/>
    </source>
</evidence>
<proteinExistence type="inferred from homology"/>
<dbReference type="GO" id="GO:0016787">
    <property type="term" value="F:hydrolase activity"/>
    <property type="evidence" value="ECO:0007669"/>
    <property type="project" value="UniProtKB-KW"/>
</dbReference>
<keyword evidence="3 6" id="KW-0378">Hydrolase</keyword>
<comment type="caution">
    <text evidence="6">The sequence shown here is derived from an EMBL/GenBank/DDBJ whole genome shotgun (WGS) entry which is preliminary data.</text>
</comment>
<dbReference type="Pfam" id="PF01074">
    <property type="entry name" value="Glyco_hydro_38N"/>
    <property type="match status" value="1"/>
</dbReference>
<evidence type="ECO:0000256" key="4">
    <source>
        <dbReference type="ARBA" id="ARBA00023295"/>
    </source>
</evidence>
<dbReference type="InterPro" id="IPR028995">
    <property type="entry name" value="Glyco_hydro_57/38_cen_sf"/>
</dbReference>
<dbReference type="PANTHER" id="PTHR46017">
    <property type="entry name" value="ALPHA-MANNOSIDASE 2C1"/>
    <property type="match status" value="1"/>
</dbReference>
<name>A0ABV5AJ81_9BACL</name>
<comment type="similarity">
    <text evidence="1">Belongs to the glycosyl hydrolase 38 family.</text>
</comment>
<dbReference type="CDD" id="cd10815">
    <property type="entry name" value="GH38N_AMII_EcMngB_like"/>
    <property type="match status" value="1"/>
</dbReference>
<dbReference type="InterPro" id="IPR037094">
    <property type="entry name" value="Glyco_hydro_38_cen_sf"/>
</dbReference>
<reference evidence="6 7" key="1">
    <citation type="journal article" date="2024" name="Int. J. Mol. Sci.">
        <title>Exploration of Alicyclobacillus spp. Genome in Search of Antibiotic Resistance.</title>
        <authorList>
            <person name="Bucka-Kolendo J."/>
            <person name="Kiousi D.E."/>
            <person name="Dekowska A."/>
            <person name="Mikolajczuk-Szczyrba A."/>
            <person name="Karadedos D.M."/>
            <person name="Michael P."/>
            <person name="Galanis A."/>
            <person name="Sokolowska B."/>
        </authorList>
    </citation>
    <scope>NUCLEOTIDE SEQUENCE [LARGE SCALE GENOMIC DNA]</scope>
    <source>
        <strain evidence="6 7">KKP 3000</strain>
    </source>
</reference>
<dbReference type="InterPro" id="IPR011682">
    <property type="entry name" value="Glyco_hydro_38_C"/>
</dbReference>
<sequence length="887" mass="101619">MTIKEKKVYVVAHSHWDREWYFTLEDSNLLLVENMDYLIDVLEQDESFESYTFDGQMSVIQEYLKIRPEQRSRIENLIQQRRIYVGPWYTQTDSLLVNTESVIRNLLYGTRLATQMGHRMNIGYLPDIFGQNSYLPSIFQGFEIDYSILQRGIHEDELNNDLNFVWKSPDGKSVKANNLFLGYGPGKFLSADEPYFREHLSPILEKLVKLNKSTNHLLLPSGGDQVLVRRQFPAVVEDLNEIDPSSEYVLSNYESFMEDTWKENGHLFTTEIEGELITPQKSRIHNTIRSQRYDVKQLNHAVENKMLYVLEPLMVIAQSLGLTYRQTWLDHAWKQLFDVHAHDSIGGCNSDATNDEILGRLHRVDHIIDGLINIAKKQLTWAIANKSDEPNSPLVVFNTRPYLYSGSIDAVVFTNGSDFSIQQADGSDVPFDIEHQSYVSGGKKIAVTADGESEIELPGYYRTSVVLQAEAVPAMGYSTYHIVEGVSAAALLVDSKENAISNNVLRVCFENGRLCVEHVHSGTVIHDFLSFENQADAGDSYDFSPLPGDTVRYLRDAEMLAVEKADHLQRMTVKHRCLIPKDLVERKENVSSVELDVITTLELRENESFVRITHEIENCAKDHRVRVLLKTPTRHVKESYADQAFSIIRRTTTNPHLENWRDQGFAEAPVPIYPLENFAAVSDGDTTFAVITRGIKEYEVLPDTREFALTLYRSVGLLGRDDLLWRPGRASGINNLVVHTPDAQLQKSLTFEYAMYVEDTDLQPATLFRLTDMYRKRDTAYQLQTLNTFEERLERFEIPKPIQELSSDYSLFTIDNDEVFMSICKQAYDQDGVVVRFFNPTDALQSFSVKSEFFSRIIQTNLYERELEAVHRAVSIPSKGYVTIKMS</sequence>
<dbReference type="SUPFAM" id="SSF88688">
    <property type="entry name" value="Families 57/38 glycoside transferase middle domain"/>
    <property type="match status" value="1"/>
</dbReference>